<evidence type="ECO:0000313" key="8">
    <source>
        <dbReference type="Proteomes" id="UP000503313"/>
    </source>
</evidence>
<dbReference type="KEGG" id="adz:ADFLV_2084"/>
<keyword evidence="1" id="KW-0813">Transport</keyword>
<keyword evidence="3 6" id="KW-0479">Metal-binding</keyword>
<evidence type="ECO:0000256" key="6">
    <source>
        <dbReference type="PIRSR" id="PIRSR601486-1"/>
    </source>
</evidence>
<evidence type="ECO:0000256" key="3">
    <source>
        <dbReference type="ARBA" id="ARBA00022723"/>
    </source>
</evidence>
<dbReference type="Gene3D" id="1.10.490.10">
    <property type="entry name" value="Globins"/>
    <property type="match status" value="1"/>
</dbReference>
<evidence type="ECO:0000256" key="5">
    <source>
        <dbReference type="ARBA" id="ARBA00034496"/>
    </source>
</evidence>
<dbReference type="Proteomes" id="UP000503313">
    <property type="component" value="Chromosome"/>
</dbReference>
<dbReference type="PANTHER" id="PTHR47366:SF1">
    <property type="entry name" value="TWO-ON-TWO HEMOGLOBIN-3"/>
    <property type="match status" value="1"/>
</dbReference>
<proteinExistence type="inferred from homology"/>
<dbReference type="Pfam" id="PF01152">
    <property type="entry name" value="Bac_globin"/>
    <property type="match status" value="1"/>
</dbReference>
<dbReference type="InterPro" id="IPR012292">
    <property type="entry name" value="Globin/Proto"/>
</dbReference>
<dbReference type="GO" id="GO:0005344">
    <property type="term" value="F:oxygen carrier activity"/>
    <property type="evidence" value="ECO:0007669"/>
    <property type="project" value="InterPro"/>
</dbReference>
<comment type="similarity">
    <text evidence="5">Belongs to the truncated hemoglobin family. Group II subfamily.</text>
</comment>
<evidence type="ECO:0000256" key="2">
    <source>
        <dbReference type="ARBA" id="ARBA00022617"/>
    </source>
</evidence>
<accession>A0AAE7BGF9</accession>
<dbReference type="SUPFAM" id="SSF46458">
    <property type="entry name" value="Globin-like"/>
    <property type="match status" value="1"/>
</dbReference>
<sequence length="145" mass="16719">MQFTITQAQIGSRPPVVKPDPKVLEFLGEDGMRKLISDHYDLLRVSDIKGLFPPTDEGFALAKQHSADFFIQICGGVDYFNQNRGAPMMVGRHQPFKITPEARKIWLESYIIILNKLDMPENLKQSFWNYLDIFSIWMINTPSEN</sequence>
<gene>
    <name evidence="7" type="ORF">ADFLV_2084</name>
</gene>
<dbReference type="RefSeq" id="WP_014474743.1">
    <property type="nucleotide sequence ID" value="NZ_CP053835.1"/>
</dbReference>
<dbReference type="EMBL" id="CP053835">
    <property type="protein sequence ID" value="QKF78093.1"/>
    <property type="molecule type" value="Genomic_DNA"/>
</dbReference>
<dbReference type="GO" id="GO:0046872">
    <property type="term" value="F:metal ion binding"/>
    <property type="evidence" value="ECO:0007669"/>
    <property type="project" value="UniProtKB-KW"/>
</dbReference>
<dbReference type="GO" id="GO:0019825">
    <property type="term" value="F:oxygen binding"/>
    <property type="evidence" value="ECO:0007669"/>
    <property type="project" value="InterPro"/>
</dbReference>
<reference evidence="7 8" key="1">
    <citation type="submission" date="2020-05" db="EMBL/GenBank/DDBJ databases">
        <title>Complete genome sequencing of Campylobacter and Arcobacter type strains.</title>
        <authorList>
            <person name="Miller W.G."/>
            <person name="Yee E."/>
        </authorList>
    </citation>
    <scope>NUCLEOTIDE SEQUENCE [LARGE SCALE GENOMIC DNA]</scope>
    <source>
        <strain evidence="7 8">LMG 25694</strain>
    </source>
</reference>
<dbReference type="InterPro" id="IPR001486">
    <property type="entry name" value="Hemoglobin_trunc"/>
</dbReference>
<evidence type="ECO:0000313" key="7">
    <source>
        <dbReference type="EMBL" id="QKF78093.1"/>
    </source>
</evidence>
<dbReference type="GO" id="GO:0020037">
    <property type="term" value="F:heme binding"/>
    <property type="evidence" value="ECO:0007669"/>
    <property type="project" value="InterPro"/>
</dbReference>
<dbReference type="InterPro" id="IPR009050">
    <property type="entry name" value="Globin-like_sf"/>
</dbReference>
<keyword evidence="4 6" id="KW-0408">Iron</keyword>
<evidence type="ECO:0000256" key="1">
    <source>
        <dbReference type="ARBA" id="ARBA00022448"/>
    </source>
</evidence>
<feature type="binding site" description="distal binding residue" evidence="6">
    <location>
        <position position="65"/>
    </location>
    <ligand>
        <name>heme</name>
        <dbReference type="ChEBI" id="CHEBI:30413"/>
    </ligand>
    <ligandPart>
        <name>Fe</name>
        <dbReference type="ChEBI" id="CHEBI:18248"/>
    </ligandPart>
</feature>
<dbReference type="AlphaFoldDB" id="A0AAE7BGF9"/>
<evidence type="ECO:0000256" key="4">
    <source>
        <dbReference type="ARBA" id="ARBA00023004"/>
    </source>
</evidence>
<keyword evidence="8" id="KW-1185">Reference proteome</keyword>
<organism evidence="7 8">
    <name type="scientific">Arcobacter defluvii</name>
    <dbReference type="NCBI Taxonomy" id="873191"/>
    <lineage>
        <taxon>Bacteria</taxon>
        <taxon>Pseudomonadati</taxon>
        <taxon>Campylobacterota</taxon>
        <taxon>Epsilonproteobacteria</taxon>
        <taxon>Campylobacterales</taxon>
        <taxon>Arcobacteraceae</taxon>
        <taxon>Arcobacter</taxon>
    </lineage>
</organism>
<protein>
    <submittedName>
        <fullName evidence="7">Globin</fullName>
    </submittedName>
</protein>
<dbReference type="InterPro" id="IPR044203">
    <property type="entry name" value="GlbO/GLB3-like"/>
</dbReference>
<keyword evidence="2 6" id="KW-0349">Heme</keyword>
<dbReference type="CDD" id="cd14774">
    <property type="entry name" value="TrHb2_HGbIV-like_O"/>
    <property type="match status" value="1"/>
</dbReference>
<dbReference type="PANTHER" id="PTHR47366">
    <property type="entry name" value="TWO-ON-TWO HEMOGLOBIN-3"/>
    <property type="match status" value="1"/>
</dbReference>
<name>A0AAE7BGF9_9BACT</name>